<dbReference type="EMBL" id="JBHLUD010000019">
    <property type="protein sequence ID" value="MFC0548753.1"/>
    <property type="molecule type" value="Genomic_DNA"/>
</dbReference>
<dbReference type="Gene3D" id="3.40.630.30">
    <property type="match status" value="1"/>
</dbReference>
<accession>A0ABV6N819</accession>
<proteinExistence type="predicted"/>
<evidence type="ECO:0008006" key="3">
    <source>
        <dbReference type="Google" id="ProtNLM"/>
    </source>
</evidence>
<reference evidence="1 2" key="1">
    <citation type="submission" date="2024-09" db="EMBL/GenBank/DDBJ databases">
        <authorList>
            <person name="Sun Q."/>
            <person name="Mori K."/>
        </authorList>
    </citation>
    <scope>NUCLEOTIDE SEQUENCE [LARGE SCALE GENOMIC DNA]</scope>
    <source>
        <strain evidence="1 2">TBRC 1432</strain>
    </source>
</reference>
<sequence length="115" mass="12606">MDRPDLAQLAVPAAPDGLRLGPIEESGYLAAWRTVVDSSTGADAIPHWTYDSFQATADPTCWRAAYDGNDMVGVALGTQRPNGVGTANPHRSYDLYESVGFQRLNEYVRYRKALT</sequence>
<organism evidence="1 2">
    <name type="scientific">Kutzneria chonburiensis</name>
    <dbReference type="NCBI Taxonomy" id="1483604"/>
    <lineage>
        <taxon>Bacteria</taxon>
        <taxon>Bacillati</taxon>
        <taxon>Actinomycetota</taxon>
        <taxon>Actinomycetes</taxon>
        <taxon>Pseudonocardiales</taxon>
        <taxon>Pseudonocardiaceae</taxon>
        <taxon>Kutzneria</taxon>
    </lineage>
</organism>
<dbReference type="Proteomes" id="UP001589810">
    <property type="component" value="Unassembled WGS sequence"/>
</dbReference>
<keyword evidence="2" id="KW-1185">Reference proteome</keyword>
<protein>
    <recommendedName>
        <fullName evidence="3">GNAT family N-acetyltransferase</fullName>
    </recommendedName>
</protein>
<gene>
    <name evidence="1" type="ORF">ACFFH7_45100</name>
</gene>
<dbReference type="RefSeq" id="WP_273941832.1">
    <property type="nucleotide sequence ID" value="NZ_CP097263.1"/>
</dbReference>
<evidence type="ECO:0000313" key="1">
    <source>
        <dbReference type="EMBL" id="MFC0548753.1"/>
    </source>
</evidence>
<evidence type="ECO:0000313" key="2">
    <source>
        <dbReference type="Proteomes" id="UP001589810"/>
    </source>
</evidence>
<comment type="caution">
    <text evidence="1">The sequence shown here is derived from an EMBL/GenBank/DDBJ whole genome shotgun (WGS) entry which is preliminary data.</text>
</comment>
<name>A0ABV6N819_9PSEU</name>